<feature type="compositionally biased region" description="Basic and acidic residues" evidence="1">
    <location>
        <begin position="109"/>
        <end position="120"/>
    </location>
</feature>
<dbReference type="InterPro" id="IPR011008">
    <property type="entry name" value="Dimeric_a/b-barrel"/>
</dbReference>
<dbReference type="Pfam" id="PF03992">
    <property type="entry name" value="ABM"/>
    <property type="match status" value="1"/>
</dbReference>
<evidence type="ECO:0000256" key="1">
    <source>
        <dbReference type="SAM" id="MobiDB-lite"/>
    </source>
</evidence>
<feature type="region of interest" description="Disordered" evidence="1">
    <location>
        <begin position="100"/>
        <end position="120"/>
    </location>
</feature>
<dbReference type="InterPro" id="IPR050404">
    <property type="entry name" value="Heme-degrading_MO"/>
</dbReference>
<protein>
    <submittedName>
        <fullName evidence="3">Heme-degrading monooxygenase HmoA</fullName>
    </submittedName>
</protein>
<dbReference type="STRING" id="504800.SAMN04488085_11983"/>
<name>A0A1I4L0M3_9ACTN</name>
<gene>
    <name evidence="3" type="ORF">SAMN04488085_11983</name>
</gene>
<accession>A0A1I4L0M3</accession>
<dbReference type="InParanoid" id="A0A1I4L0M3"/>
<dbReference type="GO" id="GO:0004497">
    <property type="term" value="F:monooxygenase activity"/>
    <property type="evidence" value="ECO:0007669"/>
    <property type="project" value="UniProtKB-KW"/>
</dbReference>
<proteinExistence type="predicted"/>
<evidence type="ECO:0000313" key="4">
    <source>
        <dbReference type="Proteomes" id="UP000199152"/>
    </source>
</evidence>
<evidence type="ECO:0000313" key="3">
    <source>
        <dbReference type="EMBL" id="SFL84570.1"/>
    </source>
</evidence>
<dbReference type="AlphaFoldDB" id="A0A1I4L0M3"/>
<dbReference type="InterPro" id="IPR007138">
    <property type="entry name" value="ABM_dom"/>
</dbReference>
<reference evidence="3 4" key="1">
    <citation type="submission" date="2016-10" db="EMBL/GenBank/DDBJ databases">
        <authorList>
            <person name="de Groot N.N."/>
        </authorList>
    </citation>
    <scope>NUCLEOTIDE SEQUENCE [LARGE SCALE GENOMIC DNA]</scope>
    <source>
        <strain evidence="3 4">DSM 45317</strain>
    </source>
</reference>
<dbReference type="EMBL" id="FOSW01000019">
    <property type="protein sequence ID" value="SFL84570.1"/>
    <property type="molecule type" value="Genomic_DNA"/>
</dbReference>
<dbReference type="PANTHER" id="PTHR34474">
    <property type="entry name" value="SIGNAL TRANSDUCTION PROTEIN TRAP"/>
    <property type="match status" value="1"/>
</dbReference>
<keyword evidence="3" id="KW-0503">Monooxygenase</keyword>
<dbReference type="Gene3D" id="3.30.70.100">
    <property type="match status" value="1"/>
</dbReference>
<organism evidence="3 4">
    <name type="scientific">Geodermatophilus ruber</name>
    <dbReference type="NCBI Taxonomy" id="504800"/>
    <lineage>
        <taxon>Bacteria</taxon>
        <taxon>Bacillati</taxon>
        <taxon>Actinomycetota</taxon>
        <taxon>Actinomycetes</taxon>
        <taxon>Geodermatophilales</taxon>
        <taxon>Geodermatophilaceae</taxon>
        <taxon>Geodermatophilus</taxon>
    </lineage>
</organism>
<dbReference type="PROSITE" id="PS51725">
    <property type="entry name" value="ABM"/>
    <property type="match status" value="1"/>
</dbReference>
<keyword evidence="3" id="KW-0560">Oxidoreductase</keyword>
<sequence>MPMSVVKINVITVPPDRQARFEERFRGRAGAVENTPGFEWFELLRPQEGTDQYLVYTRWSSEAAYQAWQSSQDFDRAHSGGGDSLAPAAAQSSHLWSYEVLESAGPRPAQEERPAQKSQA</sequence>
<dbReference type="Proteomes" id="UP000199152">
    <property type="component" value="Unassembled WGS sequence"/>
</dbReference>
<keyword evidence="4" id="KW-1185">Reference proteome</keyword>
<feature type="domain" description="ABM" evidence="2">
    <location>
        <begin position="5"/>
        <end position="95"/>
    </location>
</feature>
<dbReference type="SUPFAM" id="SSF54909">
    <property type="entry name" value="Dimeric alpha+beta barrel"/>
    <property type="match status" value="1"/>
</dbReference>
<dbReference type="PANTHER" id="PTHR34474:SF2">
    <property type="entry name" value="SIGNAL TRANSDUCTION PROTEIN TRAP"/>
    <property type="match status" value="1"/>
</dbReference>
<evidence type="ECO:0000259" key="2">
    <source>
        <dbReference type="PROSITE" id="PS51725"/>
    </source>
</evidence>